<dbReference type="RefSeq" id="WP_139083447.1">
    <property type="nucleotide sequence ID" value="NZ_VDFV01000054.1"/>
</dbReference>
<dbReference type="Pfam" id="PF02627">
    <property type="entry name" value="CMD"/>
    <property type="match status" value="1"/>
</dbReference>
<keyword evidence="3" id="KW-1185">Reference proteome</keyword>
<protein>
    <submittedName>
        <fullName evidence="2">Carboxymuconolactone decarboxylase family protein</fullName>
    </submittedName>
</protein>
<evidence type="ECO:0000313" key="2">
    <source>
        <dbReference type="EMBL" id="TNC62895.1"/>
    </source>
</evidence>
<dbReference type="Gene3D" id="1.20.1290.10">
    <property type="entry name" value="AhpD-like"/>
    <property type="match status" value="1"/>
</dbReference>
<name>A0A5C4N7C2_9RHOB</name>
<organism evidence="2 3">
    <name type="scientific">Rubellimicrobium roseum</name>
    <dbReference type="NCBI Taxonomy" id="687525"/>
    <lineage>
        <taxon>Bacteria</taxon>
        <taxon>Pseudomonadati</taxon>
        <taxon>Pseudomonadota</taxon>
        <taxon>Alphaproteobacteria</taxon>
        <taxon>Rhodobacterales</taxon>
        <taxon>Roseobacteraceae</taxon>
        <taxon>Rubellimicrobium</taxon>
    </lineage>
</organism>
<dbReference type="AlphaFoldDB" id="A0A5C4N7C2"/>
<dbReference type="EMBL" id="VDFV01000054">
    <property type="protein sequence ID" value="TNC62895.1"/>
    <property type="molecule type" value="Genomic_DNA"/>
</dbReference>
<proteinExistence type="predicted"/>
<evidence type="ECO:0000313" key="3">
    <source>
        <dbReference type="Proteomes" id="UP000305709"/>
    </source>
</evidence>
<sequence length="111" mass="11473">MTDTADKLRTIRGRIQSFSKAAPEVFGGFAAVSKAATTPGSTFDAAQRELLAVAIAVSQGCEDCIVYHVAGAKKHGATEQGLIEALEVAVEMGGGPAVMYGAKALEAFRTL</sequence>
<comment type="caution">
    <text evidence="2">The sequence shown here is derived from an EMBL/GenBank/DDBJ whole genome shotgun (WGS) entry which is preliminary data.</text>
</comment>
<dbReference type="PANTHER" id="PTHR33930">
    <property type="entry name" value="ALKYL HYDROPEROXIDE REDUCTASE AHPD"/>
    <property type="match status" value="1"/>
</dbReference>
<evidence type="ECO:0000259" key="1">
    <source>
        <dbReference type="Pfam" id="PF02627"/>
    </source>
</evidence>
<feature type="domain" description="Carboxymuconolactone decarboxylase-like" evidence="1">
    <location>
        <begin position="23"/>
        <end position="106"/>
    </location>
</feature>
<dbReference type="SUPFAM" id="SSF69118">
    <property type="entry name" value="AhpD-like"/>
    <property type="match status" value="1"/>
</dbReference>
<dbReference type="OrthoDB" id="1683318at2"/>
<gene>
    <name evidence="2" type="ORF">FHG71_19900</name>
</gene>
<dbReference type="NCBIfam" id="TIGR00778">
    <property type="entry name" value="ahpD_dom"/>
    <property type="match status" value="1"/>
</dbReference>
<reference evidence="2 3" key="1">
    <citation type="submission" date="2019-06" db="EMBL/GenBank/DDBJ databases">
        <authorList>
            <person name="Jiang L."/>
        </authorList>
    </citation>
    <scope>NUCLEOTIDE SEQUENCE [LARGE SCALE GENOMIC DNA]</scope>
    <source>
        <strain evidence="2 3">YIM 48858</strain>
    </source>
</reference>
<accession>A0A5C4N7C2</accession>
<dbReference type="GO" id="GO:0051920">
    <property type="term" value="F:peroxiredoxin activity"/>
    <property type="evidence" value="ECO:0007669"/>
    <property type="project" value="InterPro"/>
</dbReference>
<dbReference type="Proteomes" id="UP000305709">
    <property type="component" value="Unassembled WGS sequence"/>
</dbReference>
<dbReference type="InterPro" id="IPR003779">
    <property type="entry name" value="CMD-like"/>
</dbReference>
<dbReference type="InterPro" id="IPR004675">
    <property type="entry name" value="AhpD_core"/>
</dbReference>
<dbReference type="PANTHER" id="PTHR33930:SF2">
    <property type="entry name" value="BLR3452 PROTEIN"/>
    <property type="match status" value="1"/>
</dbReference>
<dbReference type="InterPro" id="IPR029032">
    <property type="entry name" value="AhpD-like"/>
</dbReference>